<keyword evidence="7" id="KW-0472">Membrane</keyword>
<dbReference type="EC" id="2.7.13.3" evidence="2"/>
<dbReference type="InterPro" id="IPR003594">
    <property type="entry name" value="HATPase_dom"/>
</dbReference>
<dbReference type="GO" id="GO:0005886">
    <property type="term" value="C:plasma membrane"/>
    <property type="evidence" value="ECO:0007669"/>
    <property type="project" value="TreeGrafter"/>
</dbReference>
<dbReference type="CDD" id="cd00082">
    <property type="entry name" value="HisKA"/>
    <property type="match status" value="1"/>
</dbReference>
<proteinExistence type="predicted"/>
<dbReference type="PROSITE" id="PS50109">
    <property type="entry name" value="HIS_KIN"/>
    <property type="match status" value="1"/>
</dbReference>
<keyword evidence="4" id="KW-0808">Transferase</keyword>
<comment type="catalytic activity">
    <reaction evidence="1">
        <text>ATP + protein L-histidine = ADP + protein N-phospho-L-histidine.</text>
        <dbReference type="EC" id="2.7.13.3"/>
    </reaction>
</comment>
<keyword evidence="7" id="KW-1133">Transmembrane helix</keyword>
<evidence type="ECO:0000313" key="9">
    <source>
        <dbReference type="EMBL" id="BAU49196.1"/>
    </source>
</evidence>
<evidence type="ECO:0000256" key="5">
    <source>
        <dbReference type="ARBA" id="ARBA00022777"/>
    </source>
</evidence>
<evidence type="ECO:0000256" key="7">
    <source>
        <dbReference type="SAM" id="Phobius"/>
    </source>
</evidence>
<dbReference type="AlphaFoldDB" id="A0A1B4V6M0"/>
<dbReference type="Gene3D" id="3.30.565.10">
    <property type="entry name" value="Histidine kinase-like ATPase, C-terminal domain"/>
    <property type="match status" value="1"/>
</dbReference>
<evidence type="ECO:0000313" key="10">
    <source>
        <dbReference type="Proteomes" id="UP000218899"/>
    </source>
</evidence>
<dbReference type="InterPro" id="IPR004358">
    <property type="entry name" value="Sig_transdc_His_kin-like_C"/>
</dbReference>
<dbReference type="PANTHER" id="PTHR43047">
    <property type="entry name" value="TWO-COMPONENT HISTIDINE PROTEIN KINASE"/>
    <property type="match status" value="1"/>
</dbReference>
<protein>
    <recommendedName>
        <fullName evidence="2">histidine kinase</fullName>
        <ecNumber evidence="2">2.7.13.3</ecNumber>
    </recommendedName>
</protein>
<evidence type="ECO:0000259" key="8">
    <source>
        <dbReference type="PROSITE" id="PS50109"/>
    </source>
</evidence>
<dbReference type="OrthoDB" id="9764438at2"/>
<dbReference type="GO" id="GO:0000155">
    <property type="term" value="F:phosphorelay sensor kinase activity"/>
    <property type="evidence" value="ECO:0007669"/>
    <property type="project" value="InterPro"/>
</dbReference>
<dbReference type="EMBL" id="AP014936">
    <property type="protein sequence ID" value="BAU49196.1"/>
    <property type="molecule type" value="Genomic_DNA"/>
</dbReference>
<dbReference type="Gene3D" id="1.10.287.130">
    <property type="match status" value="1"/>
</dbReference>
<dbReference type="Pfam" id="PF00512">
    <property type="entry name" value="HisKA"/>
    <property type="match status" value="1"/>
</dbReference>
<keyword evidence="5 9" id="KW-0418">Kinase</keyword>
<dbReference type="GO" id="GO:0009927">
    <property type="term" value="F:histidine phosphotransfer kinase activity"/>
    <property type="evidence" value="ECO:0007669"/>
    <property type="project" value="TreeGrafter"/>
</dbReference>
<sequence>MATSGEQEARVRAESTRLLLKQIPVALIVNIANATLLALVLSRVQARDLFVFWWLALVTLSSVRLLAWWRLSRTEPLTADRLGLWRRRTVSGSVVSGTLWGVGAFVLFPEEPFHQVFVAFVIGGMAAGAAAGLSYSLPVYYGYLLPSVLPLAGRFFLEGTFVHTVMGGMVLIYALALSLFAGNQHAVLTSALTLQQDRARLSDELKSLLQNLEQRVQARTRELRLANEKLTNEIAERERAEAAERQARAEAEEANAAKSVFLAAASHDLRQPFQSLRLYLEVLKRELTAERQQDIARQLTSILDSTQELLDTLMNLSALETGMVKPAVQECALQSLIDPIAKECRIAAQKKGLQLRTRPCPGTSVSTDPVLFSRMLRNLVINAIRHTMTGEILIGCRTRRDHIRVEVWDTGLGIPEDKLAEVFGAFYRLRERQQLLDKGLGLGLWIVARTAQLLRHDVGVRSRVGRGSVFWIVVPRPGRTPTAARDDAGPGGQRALS</sequence>
<evidence type="ECO:0000256" key="6">
    <source>
        <dbReference type="SAM" id="Coils"/>
    </source>
</evidence>
<feature type="transmembrane region" description="Helical" evidence="7">
    <location>
        <begin position="116"/>
        <end position="141"/>
    </location>
</feature>
<evidence type="ECO:0000256" key="3">
    <source>
        <dbReference type="ARBA" id="ARBA00022553"/>
    </source>
</evidence>
<dbReference type="SUPFAM" id="SSF47384">
    <property type="entry name" value="Homodimeric domain of signal transducing histidine kinase"/>
    <property type="match status" value="1"/>
</dbReference>
<dbReference type="InterPro" id="IPR036890">
    <property type="entry name" value="HATPase_C_sf"/>
</dbReference>
<dbReference type="InterPro" id="IPR005467">
    <property type="entry name" value="His_kinase_dom"/>
</dbReference>
<feature type="domain" description="Histidine kinase" evidence="8">
    <location>
        <begin position="264"/>
        <end position="478"/>
    </location>
</feature>
<keyword evidence="7" id="KW-0812">Transmembrane</keyword>
<evidence type="ECO:0000256" key="2">
    <source>
        <dbReference type="ARBA" id="ARBA00012438"/>
    </source>
</evidence>
<dbReference type="Pfam" id="PF02518">
    <property type="entry name" value="HATPase_c"/>
    <property type="match status" value="1"/>
</dbReference>
<accession>A0A1B4V6M0</accession>
<dbReference type="PANTHER" id="PTHR43047:SF9">
    <property type="entry name" value="HISTIDINE KINASE"/>
    <property type="match status" value="1"/>
</dbReference>
<feature type="transmembrane region" description="Helical" evidence="7">
    <location>
        <begin position="49"/>
        <end position="69"/>
    </location>
</feature>
<dbReference type="SMART" id="SM00387">
    <property type="entry name" value="HATPase_c"/>
    <property type="match status" value="1"/>
</dbReference>
<dbReference type="InterPro" id="IPR003661">
    <property type="entry name" value="HisK_dim/P_dom"/>
</dbReference>
<feature type="transmembrane region" description="Helical" evidence="7">
    <location>
        <begin position="89"/>
        <end position="109"/>
    </location>
</feature>
<keyword evidence="10" id="KW-1185">Reference proteome</keyword>
<organism evidence="9 10">
    <name type="scientific">Sulfurifustis variabilis</name>
    <dbReference type="NCBI Taxonomy" id="1675686"/>
    <lineage>
        <taxon>Bacteria</taxon>
        <taxon>Pseudomonadati</taxon>
        <taxon>Pseudomonadota</taxon>
        <taxon>Gammaproteobacteria</taxon>
        <taxon>Acidiferrobacterales</taxon>
        <taxon>Acidiferrobacteraceae</taxon>
        <taxon>Sulfurifustis</taxon>
    </lineage>
</organism>
<gene>
    <name evidence="9" type="ORF">SVA_2648</name>
</gene>
<dbReference type="PRINTS" id="PR00344">
    <property type="entry name" value="BCTRLSENSOR"/>
</dbReference>
<feature type="coiled-coil region" evidence="6">
    <location>
        <begin position="191"/>
        <end position="260"/>
    </location>
</feature>
<name>A0A1B4V6M0_9GAMM</name>
<dbReference type="InterPro" id="IPR036097">
    <property type="entry name" value="HisK_dim/P_sf"/>
</dbReference>
<dbReference type="RefSeq" id="WP_096461637.1">
    <property type="nucleotide sequence ID" value="NZ_AP014936.1"/>
</dbReference>
<reference evidence="9 10" key="1">
    <citation type="submission" date="2015-08" db="EMBL/GenBank/DDBJ databases">
        <title>Complete genome sequence of Sulfurifustis variabilis.</title>
        <authorList>
            <person name="Miura A."/>
            <person name="Kojima H."/>
            <person name="Fukui M."/>
        </authorList>
    </citation>
    <scope>NUCLEOTIDE SEQUENCE [LARGE SCALE GENOMIC DNA]</scope>
    <source>
        <strain evidence="10">skN76</strain>
    </source>
</reference>
<feature type="transmembrane region" description="Helical" evidence="7">
    <location>
        <begin position="23"/>
        <end position="42"/>
    </location>
</feature>
<dbReference type="SUPFAM" id="SSF55874">
    <property type="entry name" value="ATPase domain of HSP90 chaperone/DNA topoisomerase II/histidine kinase"/>
    <property type="match status" value="1"/>
</dbReference>
<dbReference type="CDD" id="cd00075">
    <property type="entry name" value="HATPase"/>
    <property type="match status" value="1"/>
</dbReference>
<dbReference type="SMART" id="SM00388">
    <property type="entry name" value="HisKA"/>
    <property type="match status" value="1"/>
</dbReference>
<keyword evidence="3" id="KW-0597">Phosphoprotein</keyword>
<dbReference type="KEGG" id="sva:SVA_2648"/>
<evidence type="ECO:0000256" key="4">
    <source>
        <dbReference type="ARBA" id="ARBA00022679"/>
    </source>
</evidence>
<dbReference type="Proteomes" id="UP000218899">
    <property type="component" value="Chromosome"/>
</dbReference>
<evidence type="ECO:0000256" key="1">
    <source>
        <dbReference type="ARBA" id="ARBA00000085"/>
    </source>
</evidence>
<feature type="transmembrane region" description="Helical" evidence="7">
    <location>
        <begin position="161"/>
        <end position="181"/>
    </location>
</feature>
<keyword evidence="6" id="KW-0175">Coiled coil</keyword>